<dbReference type="GeneID" id="8232154"/>
<reference evidence="17" key="1">
    <citation type="submission" date="2007-04" db="EMBL/GenBank/DDBJ databases">
        <title>Annotation of Pediculus humanus corporis strain USDA.</title>
        <authorList>
            <person name="Kirkness E."/>
            <person name="Hannick L."/>
            <person name="Hass B."/>
            <person name="Bruggner R."/>
            <person name="Lawson D."/>
            <person name="Bidwell S."/>
            <person name="Joardar V."/>
            <person name="Caler E."/>
            <person name="Walenz B."/>
            <person name="Inman J."/>
            <person name="Schobel S."/>
            <person name="Galinsky K."/>
            <person name="Amedeo P."/>
            <person name="Strausberg R."/>
        </authorList>
    </citation>
    <scope>NUCLEOTIDE SEQUENCE</scope>
    <source>
        <strain evidence="17">USDA</strain>
    </source>
</reference>
<evidence type="ECO:0000256" key="1">
    <source>
        <dbReference type="ARBA" id="ARBA00002860"/>
    </source>
</evidence>
<dbReference type="AlphaFoldDB" id="E0VPK8"/>
<name>E0VPK8_PEDHC</name>
<dbReference type="GO" id="GO:0005856">
    <property type="term" value="C:cytoskeleton"/>
    <property type="evidence" value="ECO:0007669"/>
    <property type="project" value="UniProtKB-SubCell"/>
</dbReference>
<keyword evidence="10 16" id="KW-1133">Transmembrane helix</keyword>
<dbReference type="EnsemblMetazoa" id="PHUM361350-RA">
    <property type="protein sequence ID" value="PHUM361350-PA"/>
    <property type="gene ID" value="PHUM361350"/>
</dbReference>
<dbReference type="InParanoid" id="E0VPK8"/>
<dbReference type="Pfam" id="PF04790">
    <property type="entry name" value="Sarcoglycan_1"/>
    <property type="match status" value="1"/>
</dbReference>
<evidence type="ECO:0000256" key="12">
    <source>
        <dbReference type="ARBA" id="ARBA00023157"/>
    </source>
</evidence>
<keyword evidence="9" id="KW-0735">Signal-anchor</keyword>
<dbReference type="KEGG" id="phu:Phum_PHUM361350"/>
<evidence type="ECO:0000313" key="19">
    <source>
        <dbReference type="Proteomes" id="UP000009046"/>
    </source>
</evidence>
<evidence type="ECO:0000256" key="11">
    <source>
        <dbReference type="ARBA" id="ARBA00023136"/>
    </source>
</evidence>
<dbReference type="GO" id="GO:0042383">
    <property type="term" value="C:sarcolemma"/>
    <property type="evidence" value="ECO:0007669"/>
    <property type="project" value="UniProtKB-SubCell"/>
</dbReference>
<dbReference type="EMBL" id="DS235366">
    <property type="protein sequence ID" value="EEB15314.1"/>
    <property type="molecule type" value="Genomic_DNA"/>
</dbReference>
<dbReference type="eggNOG" id="ENOG502QUW4">
    <property type="taxonomic scope" value="Eukaryota"/>
</dbReference>
<keyword evidence="13" id="KW-0325">Glycoprotein</keyword>
<proteinExistence type="inferred from homology"/>
<keyword evidence="7" id="KW-0963">Cytoplasm</keyword>
<evidence type="ECO:0000256" key="15">
    <source>
        <dbReference type="ARBA" id="ARBA00026041"/>
    </source>
</evidence>
<dbReference type="OrthoDB" id="5843723at2759"/>
<keyword evidence="8 16" id="KW-0812">Transmembrane</keyword>
<evidence type="ECO:0000256" key="3">
    <source>
        <dbReference type="ARBA" id="ARBA00004274"/>
    </source>
</evidence>
<dbReference type="STRING" id="121224.E0VPK8"/>
<evidence type="ECO:0000256" key="7">
    <source>
        <dbReference type="ARBA" id="ARBA00022490"/>
    </source>
</evidence>
<dbReference type="EMBL" id="AAZO01004201">
    <property type="status" value="NOT_ANNOTATED_CDS"/>
    <property type="molecule type" value="Genomic_DNA"/>
</dbReference>
<evidence type="ECO:0000256" key="13">
    <source>
        <dbReference type="ARBA" id="ARBA00023180"/>
    </source>
</evidence>
<evidence type="ECO:0000256" key="14">
    <source>
        <dbReference type="ARBA" id="ARBA00023212"/>
    </source>
</evidence>
<dbReference type="FunCoup" id="E0VPK8">
    <property type="interactions" value="227"/>
</dbReference>
<organism>
    <name type="scientific">Pediculus humanus subsp. corporis</name>
    <name type="common">Body louse</name>
    <dbReference type="NCBI Taxonomy" id="121224"/>
    <lineage>
        <taxon>Eukaryota</taxon>
        <taxon>Metazoa</taxon>
        <taxon>Ecdysozoa</taxon>
        <taxon>Arthropoda</taxon>
        <taxon>Hexapoda</taxon>
        <taxon>Insecta</taxon>
        <taxon>Pterygota</taxon>
        <taxon>Neoptera</taxon>
        <taxon>Paraneoptera</taxon>
        <taxon>Psocodea</taxon>
        <taxon>Troctomorpha</taxon>
        <taxon>Phthiraptera</taxon>
        <taxon>Anoplura</taxon>
        <taxon>Pediculidae</taxon>
        <taxon>Pediculus</taxon>
    </lineage>
</organism>
<keyword evidence="14" id="KW-0206">Cytoskeleton</keyword>
<accession>E0VPK8</accession>
<evidence type="ECO:0000256" key="5">
    <source>
        <dbReference type="ARBA" id="ARBA00015329"/>
    </source>
</evidence>
<evidence type="ECO:0000313" key="18">
    <source>
        <dbReference type="EnsemblMetazoa" id="PHUM361350-PA"/>
    </source>
</evidence>
<reference evidence="18" key="3">
    <citation type="submission" date="2021-02" db="UniProtKB">
        <authorList>
            <consortium name="EnsemblMetazoa"/>
        </authorList>
    </citation>
    <scope>IDENTIFICATION</scope>
    <source>
        <strain evidence="18">USDA</strain>
    </source>
</reference>
<reference evidence="17" key="2">
    <citation type="submission" date="2007-04" db="EMBL/GenBank/DDBJ databases">
        <title>The genome of the human body louse.</title>
        <authorList>
            <consortium name="The Human Body Louse Genome Consortium"/>
            <person name="Kirkness E."/>
            <person name="Walenz B."/>
            <person name="Hass B."/>
            <person name="Bruggner R."/>
            <person name="Strausberg R."/>
        </authorList>
    </citation>
    <scope>NUCLEOTIDE SEQUENCE</scope>
    <source>
        <strain evidence="17">USDA</strain>
    </source>
</reference>
<dbReference type="InterPro" id="IPR006875">
    <property type="entry name" value="Sarcoglycan"/>
</dbReference>
<dbReference type="OMA" id="KGVQGME"/>
<evidence type="ECO:0000256" key="8">
    <source>
        <dbReference type="ARBA" id="ARBA00022692"/>
    </source>
</evidence>
<dbReference type="PANTHER" id="PTHR21142:SF2">
    <property type="entry name" value="BETA-SARCOGLYCAN"/>
    <property type="match status" value="1"/>
</dbReference>
<dbReference type="HOGENOM" id="CLU_066515_0_0_1"/>
<evidence type="ECO:0000256" key="16">
    <source>
        <dbReference type="SAM" id="Phobius"/>
    </source>
</evidence>
<dbReference type="InterPro" id="IPR027659">
    <property type="entry name" value="Sgcb"/>
</dbReference>
<keyword evidence="11 16" id="KW-0472">Membrane</keyword>
<feature type="transmembrane region" description="Helical" evidence="16">
    <location>
        <begin position="35"/>
        <end position="62"/>
    </location>
</feature>
<evidence type="ECO:0000256" key="6">
    <source>
        <dbReference type="ARBA" id="ARBA00022475"/>
    </source>
</evidence>
<evidence type="ECO:0000313" key="17">
    <source>
        <dbReference type="EMBL" id="EEB15314.1"/>
    </source>
</evidence>
<dbReference type="GO" id="GO:0016012">
    <property type="term" value="C:sarcoglycan complex"/>
    <property type="evidence" value="ECO:0007669"/>
    <property type="project" value="InterPro"/>
</dbReference>
<keyword evidence="19" id="KW-1185">Reference proteome</keyword>
<sequence length="300" mass="33460">MKISVPTHLLNEPKKRFQIVTVIQKMRAKQKHSAYLFWILISLLFILALGNLILTISILGVLRLGQGMESLELVPAESVIKFFGLIDLDNIYKRDGKLESFNDFPMEVEGDEGNVFISIPENEKEITSTINFDKKQKIIKNVDSFIVRNPLTGKTIFSTDFPNFGLPKGVGKLDVELVLTKRITSALDKILVIKSDSFVKLKGSEGIHIDGKEVIFSADQDIFLKSVNKSIILDGQNGVIIDVRNLPIASEKNPRTFTQYKICVCMPEGKLFRLAIPPGQSTVISCNNIATSSFDNPCTN</sequence>
<keyword evidence="12" id="KW-1015">Disulfide bond</keyword>
<comment type="function">
    <text evidence="1">Component of the sarcoglycan complex, a subcomplex of the dystrophin-glycoprotein complex which forms a link between the F-actin cytoskeleton and the extracellular matrix.</text>
</comment>
<dbReference type="RefSeq" id="XP_002428052.1">
    <property type="nucleotide sequence ID" value="XM_002428007.1"/>
</dbReference>
<comment type="subunit">
    <text evidence="15">Cross-link to form 2 major subcomplexes: one consisting of SGCB, SGCD and SGCG and the other consisting of SGCB and SGCD. The association between SGCB and SGCG is particularly strong while SGCA is loosely associated with the other sarcoglycans.</text>
</comment>
<dbReference type="VEuPathDB" id="VectorBase:PHUM361350"/>
<comment type="similarity">
    <text evidence="4">Belongs to the sarcoglycan beta/delta/gamma/zeta family.</text>
</comment>
<protein>
    <recommendedName>
        <fullName evidence="5">Beta-sarcoglycan</fullName>
    </recommendedName>
</protein>
<dbReference type="CTD" id="8232154"/>
<gene>
    <name evidence="18" type="primary">8232154</name>
    <name evidence="17" type="ORF">Phum_PHUM361350</name>
</gene>
<evidence type="ECO:0000256" key="10">
    <source>
        <dbReference type="ARBA" id="ARBA00022989"/>
    </source>
</evidence>
<evidence type="ECO:0000256" key="9">
    <source>
        <dbReference type="ARBA" id="ARBA00022968"/>
    </source>
</evidence>
<evidence type="ECO:0000256" key="2">
    <source>
        <dbReference type="ARBA" id="ARBA00004245"/>
    </source>
</evidence>
<evidence type="ECO:0000256" key="4">
    <source>
        <dbReference type="ARBA" id="ARBA00007574"/>
    </source>
</evidence>
<keyword evidence="6" id="KW-1003">Cell membrane</keyword>
<dbReference type="Proteomes" id="UP000009046">
    <property type="component" value="Unassembled WGS sequence"/>
</dbReference>
<comment type="subcellular location">
    <subcellularLocation>
        <location evidence="3">Cell membrane</location>
        <location evidence="3">Sarcolemma</location>
        <topology evidence="3">Single-pass type II membrane protein</topology>
    </subcellularLocation>
    <subcellularLocation>
        <location evidence="2">Cytoplasm</location>
        <location evidence="2">Cytoskeleton</location>
    </subcellularLocation>
</comment>
<dbReference type="GO" id="GO:0007517">
    <property type="term" value="P:muscle organ development"/>
    <property type="evidence" value="ECO:0007669"/>
    <property type="project" value="InterPro"/>
</dbReference>
<dbReference type="PANTHER" id="PTHR21142">
    <property type="entry name" value="SARCOGLYCANS"/>
    <property type="match status" value="1"/>
</dbReference>